<evidence type="ECO:0000313" key="7">
    <source>
        <dbReference type="EMBL" id="TFH70927.1"/>
    </source>
</evidence>
<dbReference type="GO" id="GO:0016491">
    <property type="term" value="F:oxidoreductase activity"/>
    <property type="evidence" value="ECO:0007669"/>
    <property type="project" value="InterPro"/>
</dbReference>
<dbReference type="SFLD" id="SFLDG01067">
    <property type="entry name" value="SPASM/twitch_domain_containing"/>
    <property type="match status" value="1"/>
</dbReference>
<dbReference type="InterPro" id="IPR007197">
    <property type="entry name" value="rSAM"/>
</dbReference>
<dbReference type="Pfam" id="PF04055">
    <property type="entry name" value="Radical_SAM"/>
    <property type="match status" value="1"/>
</dbReference>
<dbReference type="InterPro" id="IPR023867">
    <property type="entry name" value="Sulphatase_maturase_rSAM"/>
</dbReference>
<dbReference type="PROSITE" id="PS51918">
    <property type="entry name" value="RADICAL_SAM"/>
    <property type="match status" value="1"/>
</dbReference>
<dbReference type="CDD" id="cd01335">
    <property type="entry name" value="Radical_SAM"/>
    <property type="match status" value="1"/>
</dbReference>
<keyword evidence="8" id="KW-1185">Reference proteome</keyword>
<keyword evidence="4" id="KW-0408">Iron</keyword>
<comment type="cofactor">
    <cofactor evidence="1">
        <name>[4Fe-4S] cluster</name>
        <dbReference type="ChEBI" id="CHEBI:49883"/>
    </cofactor>
</comment>
<reference evidence="7 8" key="1">
    <citation type="submission" date="2019-02" db="EMBL/GenBank/DDBJ databases">
        <title>Draft Genome Sequence of the Prevotella sp. BCRC 81118, Isolated from Human Feces.</title>
        <authorList>
            <person name="Huang C.-H."/>
        </authorList>
    </citation>
    <scope>NUCLEOTIDE SEQUENCE [LARGE SCALE GENOMIC DNA]</scope>
    <source>
        <strain evidence="7 8">BCRC 81118</strain>
    </source>
</reference>
<gene>
    <name evidence="7" type="ORF">EXN75_15870</name>
</gene>
<dbReference type="InterPro" id="IPR058240">
    <property type="entry name" value="rSAM_sf"/>
</dbReference>
<evidence type="ECO:0000256" key="3">
    <source>
        <dbReference type="ARBA" id="ARBA00022723"/>
    </source>
</evidence>
<dbReference type="SFLD" id="SFLDS00029">
    <property type="entry name" value="Radical_SAM"/>
    <property type="match status" value="1"/>
</dbReference>
<keyword evidence="3" id="KW-0479">Metal-binding</keyword>
<dbReference type="SUPFAM" id="SSF102114">
    <property type="entry name" value="Radical SAM enzymes"/>
    <property type="match status" value="1"/>
</dbReference>
<dbReference type="PANTHER" id="PTHR43273">
    <property type="entry name" value="ANAEROBIC SULFATASE-MATURATING ENZYME HOMOLOG ASLB-RELATED"/>
    <property type="match status" value="1"/>
</dbReference>
<dbReference type="GO" id="GO:0046872">
    <property type="term" value="F:metal ion binding"/>
    <property type="evidence" value="ECO:0007669"/>
    <property type="project" value="UniProtKB-KW"/>
</dbReference>
<protein>
    <submittedName>
        <fullName evidence="7">Radical SAM protein</fullName>
    </submittedName>
</protein>
<evidence type="ECO:0000259" key="6">
    <source>
        <dbReference type="PROSITE" id="PS51918"/>
    </source>
</evidence>
<dbReference type="GO" id="GO:0051536">
    <property type="term" value="F:iron-sulfur cluster binding"/>
    <property type="evidence" value="ECO:0007669"/>
    <property type="project" value="UniProtKB-KW"/>
</dbReference>
<keyword evidence="5" id="KW-0411">Iron-sulfur</keyword>
<dbReference type="Proteomes" id="UP000297872">
    <property type="component" value="Unassembled WGS sequence"/>
</dbReference>
<dbReference type="CDD" id="cd21109">
    <property type="entry name" value="SPASM"/>
    <property type="match status" value="1"/>
</dbReference>
<dbReference type="Gene3D" id="3.20.20.70">
    <property type="entry name" value="Aldolase class I"/>
    <property type="match status" value="1"/>
</dbReference>
<proteinExistence type="predicted"/>
<dbReference type="InterPro" id="IPR023885">
    <property type="entry name" value="4Fe4S-binding_SPASM_dom"/>
</dbReference>
<evidence type="ECO:0000313" key="8">
    <source>
        <dbReference type="Proteomes" id="UP000297872"/>
    </source>
</evidence>
<name>A0A4Y8UT17_9BACT</name>
<dbReference type="SFLD" id="SFLDG01384">
    <property type="entry name" value="thioether_bond_formation_requi"/>
    <property type="match status" value="1"/>
</dbReference>
<dbReference type="GeneID" id="302996739"/>
<comment type="caution">
    <text evidence="7">The sequence shown here is derived from an EMBL/GenBank/DDBJ whole genome shotgun (WGS) entry which is preliminary data.</text>
</comment>
<feature type="domain" description="Radical SAM core" evidence="6">
    <location>
        <begin position="46"/>
        <end position="273"/>
    </location>
</feature>
<dbReference type="EMBL" id="SGVY01000070">
    <property type="protein sequence ID" value="TFH70927.1"/>
    <property type="molecule type" value="Genomic_DNA"/>
</dbReference>
<keyword evidence="2" id="KW-0949">S-adenosyl-L-methionine</keyword>
<accession>A0A4Y8UT17</accession>
<evidence type="ECO:0000256" key="2">
    <source>
        <dbReference type="ARBA" id="ARBA00022691"/>
    </source>
</evidence>
<evidence type="ECO:0000256" key="5">
    <source>
        <dbReference type="ARBA" id="ARBA00023014"/>
    </source>
</evidence>
<dbReference type="SFLD" id="SFLDG01386">
    <property type="entry name" value="main_SPASM_domain-containing"/>
    <property type="match status" value="1"/>
</dbReference>
<evidence type="ECO:0000256" key="4">
    <source>
        <dbReference type="ARBA" id="ARBA00023004"/>
    </source>
</evidence>
<organism evidence="7 8">
    <name type="scientific">Segatella hominis</name>
    <dbReference type="NCBI Taxonomy" id="2518605"/>
    <lineage>
        <taxon>Bacteria</taxon>
        <taxon>Pseudomonadati</taxon>
        <taxon>Bacteroidota</taxon>
        <taxon>Bacteroidia</taxon>
        <taxon>Bacteroidales</taxon>
        <taxon>Prevotellaceae</taxon>
        <taxon>Segatella</taxon>
    </lineage>
</organism>
<dbReference type="OrthoDB" id="9763993at2"/>
<dbReference type="Pfam" id="PF13186">
    <property type="entry name" value="SPASM"/>
    <property type="match status" value="1"/>
</dbReference>
<dbReference type="AlphaFoldDB" id="A0A4Y8UT17"/>
<dbReference type="NCBIfam" id="TIGR04085">
    <property type="entry name" value="rSAM_more_4Fe4S"/>
    <property type="match status" value="1"/>
</dbReference>
<dbReference type="RefSeq" id="WP_134844559.1">
    <property type="nucleotide sequence ID" value="NZ_DAWDDY010000052.1"/>
</dbReference>
<evidence type="ECO:0000256" key="1">
    <source>
        <dbReference type="ARBA" id="ARBA00001966"/>
    </source>
</evidence>
<dbReference type="PANTHER" id="PTHR43273:SF8">
    <property type="entry name" value="RADICAL SAM DOMAIN PROTEIN"/>
    <property type="match status" value="1"/>
</dbReference>
<dbReference type="InterPro" id="IPR013785">
    <property type="entry name" value="Aldolase_TIM"/>
</dbReference>
<sequence length="419" mass="49128">MHKFSTSSGKQLWYDVKNNRIDIWTPERESEVSPIVRFKAPTTIDASKITMYTIEMTQQCNLRCSYCCFSGNYRDRRAHNAREISYDTLQKAVDYINRHYDKEAEEITICFYGGETLLARKKIEWLISELQTILKAKVRFSFSTNGLLLTKEIVDWLNSLPNAVVNVTIDGNKIMHDAHRRTISGAGSYDIIIKNLRLFRDAYPDFYRDRVRFLSTVYSWNEVLKLADVWDEELALKEHYPVHISHIIPNFNDKSRVYDTWEVKNIFYKKAFEAYKQGDKGILAGCFQKLIDIVDNRNYLILRSELNIQTCYQGLFSMFINVDGDLYACEKFCGSLSVGNVKDGIEESEAFALLNQFTERKNRLCSSCWAQRFCRMCMTSLNHTDAEITKMCDMERDTIDLALRYYCEYRDWVKLTNKK</sequence>